<protein>
    <submittedName>
        <fullName evidence="1">Uncharacterized protein</fullName>
    </submittedName>
</protein>
<reference evidence="1 2" key="1">
    <citation type="submission" date="2012-04" db="EMBL/GenBank/DDBJ databases">
        <title>The Genome Sequence of Saprolegnia declina VS20.</title>
        <authorList>
            <consortium name="The Broad Institute Genome Sequencing Platform"/>
            <person name="Russ C."/>
            <person name="Nusbaum C."/>
            <person name="Tyler B."/>
            <person name="van West P."/>
            <person name="Dieguez-Uribeondo J."/>
            <person name="de Bruijn I."/>
            <person name="Tripathy S."/>
            <person name="Jiang R."/>
            <person name="Young S.K."/>
            <person name="Zeng Q."/>
            <person name="Gargeya S."/>
            <person name="Fitzgerald M."/>
            <person name="Haas B."/>
            <person name="Abouelleil A."/>
            <person name="Alvarado L."/>
            <person name="Arachchi H.M."/>
            <person name="Berlin A."/>
            <person name="Chapman S.B."/>
            <person name="Goldberg J."/>
            <person name="Griggs A."/>
            <person name="Gujja S."/>
            <person name="Hansen M."/>
            <person name="Howarth C."/>
            <person name="Imamovic A."/>
            <person name="Larimer J."/>
            <person name="McCowen C."/>
            <person name="Montmayeur A."/>
            <person name="Murphy C."/>
            <person name="Neiman D."/>
            <person name="Pearson M."/>
            <person name="Priest M."/>
            <person name="Roberts A."/>
            <person name="Saif S."/>
            <person name="Shea T."/>
            <person name="Sisk P."/>
            <person name="Sykes S."/>
            <person name="Wortman J."/>
            <person name="Nusbaum C."/>
            <person name="Birren B."/>
        </authorList>
    </citation>
    <scope>NUCLEOTIDE SEQUENCE [LARGE SCALE GENOMIC DNA]</scope>
    <source>
        <strain evidence="1 2">VS20</strain>
    </source>
</reference>
<gene>
    <name evidence="1" type="ORF">SDRG_02952</name>
</gene>
<evidence type="ECO:0000313" key="1">
    <source>
        <dbReference type="EMBL" id="EQC39513.1"/>
    </source>
</evidence>
<dbReference type="STRING" id="1156394.T0S3C0"/>
<dbReference type="AlphaFoldDB" id="T0S3C0"/>
<dbReference type="RefSeq" id="XP_008606785.1">
    <property type="nucleotide sequence ID" value="XM_008608563.1"/>
</dbReference>
<dbReference type="eggNOG" id="ENOG502S1V5">
    <property type="taxonomic scope" value="Eukaryota"/>
</dbReference>
<dbReference type="OrthoDB" id="159675at2759"/>
<keyword evidence="2" id="KW-1185">Reference proteome</keyword>
<dbReference type="Proteomes" id="UP000030762">
    <property type="component" value="Unassembled WGS sequence"/>
</dbReference>
<dbReference type="GeneID" id="19943679"/>
<sequence length="480" mass="54089">MNKAKRKLREPRVEAKTGPLSMHLSIPLRPQERPTAFPDGFYAVVVKEYATKYLEQLGANPTADNMALVLANVPIDKCRVAPGWRSRGCIDDVLVIDTSPVAPRAASPELQPLSKPETPTSDERAVFGTDLAKNYRVGHVVLSFHEMKHRYLFPFNQLFKVPIEYDRDGFPCTKRVTFSVAPERRVYKPSPAALAEIDTPLHSLTFETILGMQETFHRVVPFDMLDIHDRNEHEIVRSFLVSSTTLELIGYLAHYVYWTAFRPLGDLCRSILCGVTTNEDDEYQRLPSTPFLSHNEVEGLLVSVLDAFETLKRSVHDRVRPKTTTRSTTPVLPLLLLSLRVSLATIFRLSYPRWFDETALRVEPTLMMLDDVVDKVLDPNHFYAHIGALEATSDAINFTKTHAYKLQKRKTHLRNSFFATSHGLQALLPTPSSGGPRRILSQGGGTSVAHYTTVPNAISGPPMSLVHRMKLLRLQTQRPS</sequence>
<organism evidence="1 2">
    <name type="scientific">Saprolegnia diclina (strain VS20)</name>
    <dbReference type="NCBI Taxonomy" id="1156394"/>
    <lineage>
        <taxon>Eukaryota</taxon>
        <taxon>Sar</taxon>
        <taxon>Stramenopiles</taxon>
        <taxon>Oomycota</taxon>
        <taxon>Saprolegniomycetes</taxon>
        <taxon>Saprolegniales</taxon>
        <taxon>Saprolegniaceae</taxon>
        <taxon>Saprolegnia</taxon>
    </lineage>
</organism>
<name>T0S3C0_SAPDV</name>
<dbReference type="OMA" id="CFTFDDM"/>
<proteinExistence type="predicted"/>
<dbReference type="VEuPathDB" id="FungiDB:SDRG_02952"/>
<evidence type="ECO:0000313" key="2">
    <source>
        <dbReference type="Proteomes" id="UP000030762"/>
    </source>
</evidence>
<accession>T0S3C0</accession>
<dbReference type="EMBL" id="JH767138">
    <property type="protein sequence ID" value="EQC39513.1"/>
    <property type="molecule type" value="Genomic_DNA"/>
</dbReference>
<dbReference type="InParanoid" id="T0S3C0"/>